<dbReference type="HOGENOM" id="CLU_1710047_0_0_9"/>
<name>A0A0E2HSZ4_9FIRM</name>
<evidence type="ECO:0000313" key="2">
    <source>
        <dbReference type="Proteomes" id="UP000013085"/>
    </source>
</evidence>
<dbReference type="PATRIC" id="fig|999408.3.peg.1140"/>
<organism evidence="1 2">
    <name type="scientific">[Clostridium] clostridioforme 90A8</name>
    <dbReference type="NCBI Taxonomy" id="999408"/>
    <lineage>
        <taxon>Bacteria</taxon>
        <taxon>Bacillati</taxon>
        <taxon>Bacillota</taxon>
        <taxon>Clostridia</taxon>
        <taxon>Lachnospirales</taxon>
        <taxon>Lachnospiraceae</taxon>
        <taxon>Enterocloster</taxon>
    </lineage>
</organism>
<accession>A0A0E2HSZ4</accession>
<gene>
    <name evidence="1" type="ORF">HMPREF1090_01066</name>
</gene>
<evidence type="ECO:0000313" key="1">
    <source>
        <dbReference type="EMBL" id="ENZ18749.1"/>
    </source>
</evidence>
<comment type="caution">
    <text evidence="1">The sequence shown here is derived from an EMBL/GenBank/DDBJ whole genome shotgun (WGS) entry which is preliminary data.</text>
</comment>
<sequence>MLLLLVFKQTNITNTILFVISLDRQKKKERVLIGEELQIRFSLRGNTDADVLCDMTRPLGTFLAEFEHDPDGEWSRLGLMPLRKALHSNRWKQPALEKSAGEFLAKKYLTGRLFLAESLRYELCSDKCRKAQALQNIAKKHPNFNWDAFLWCW</sequence>
<proteinExistence type="predicted"/>
<dbReference type="AlphaFoldDB" id="A0A0E2HSZ4"/>
<reference evidence="1 2" key="1">
    <citation type="submission" date="2013-01" db="EMBL/GenBank/DDBJ databases">
        <title>The Genome Sequence of Clostridium clostridioforme 90A8.</title>
        <authorList>
            <consortium name="The Broad Institute Genome Sequencing Platform"/>
            <person name="Earl A."/>
            <person name="Ward D."/>
            <person name="Feldgarden M."/>
            <person name="Gevers D."/>
            <person name="Courvalin P."/>
            <person name="Lambert T."/>
            <person name="Walker B."/>
            <person name="Young S.K."/>
            <person name="Zeng Q."/>
            <person name="Gargeya S."/>
            <person name="Fitzgerald M."/>
            <person name="Haas B."/>
            <person name="Abouelleil A."/>
            <person name="Alvarado L."/>
            <person name="Arachchi H.M."/>
            <person name="Berlin A.M."/>
            <person name="Chapman S.B."/>
            <person name="Dewar J."/>
            <person name="Goldberg J."/>
            <person name="Griggs A."/>
            <person name="Gujja S."/>
            <person name="Hansen M."/>
            <person name="Howarth C."/>
            <person name="Imamovic A."/>
            <person name="Larimer J."/>
            <person name="McCowan C."/>
            <person name="Murphy C."/>
            <person name="Neiman D."/>
            <person name="Pearson M."/>
            <person name="Priest M."/>
            <person name="Roberts A."/>
            <person name="Saif S."/>
            <person name="Shea T."/>
            <person name="Sisk P."/>
            <person name="Sykes S."/>
            <person name="Wortman J."/>
            <person name="Nusbaum C."/>
            <person name="Birren B."/>
        </authorList>
    </citation>
    <scope>NUCLEOTIDE SEQUENCE [LARGE SCALE GENOMIC DNA]</scope>
    <source>
        <strain evidence="1 2">90A8</strain>
    </source>
</reference>
<dbReference type="EMBL" id="AGYR01000007">
    <property type="protein sequence ID" value="ENZ18749.1"/>
    <property type="molecule type" value="Genomic_DNA"/>
</dbReference>
<dbReference type="Proteomes" id="UP000013085">
    <property type="component" value="Unassembled WGS sequence"/>
</dbReference>
<protein>
    <submittedName>
        <fullName evidence="1">Uncharacterized protein</fullName>
    </submittedName>
</protein>